<dbReference type="EMBL" id="VDMD01000068">
    <property type="protein sequence ID" value="TRM56481.1"/>
    <property type="molecule type" value="Genomic_DNA"/>
</dbReference>
<name>A0A550BVC7_9AGAR</name>
<dbReference type="OrthoDB" id="3067340at2759"/>
<evidence type="ECO:0000313" key="2">
    <source>
        <dbReference type="Proteomes" id="UP000320762"/>
    </source>
</evidence>
<sequence>MRTLVRCRQLCHRFNALTNLFLAVDYNPSKVLRHFFPPQLYYAFRAVQLRTGAVVSGSTVLKLLSHEQFTPHDLDIYVDINCDLSALFNFLTSTNKFTYAARNTQHADLTSEVNIRRRQINDCVLSSDYSTCGAITVLDFYTSSARKIQVILCVDEPRTCLLRFHCTAVMNYITHDSIVCLYPRATLLDKVNCSTNGPLADGRLLLKYAERGWRPVNADHCMPHDPRFTKGELECWAVRSFQDQHCLSIRIAGNLGHGAQAVAASGVNRVTVWEQRRDGFGGMALEYI</sequence>
<reference evidence="1 2" key="1">
    <citation type="journal article" date="2019" name="New Phytol.">
        <title>Comparative genomics reveals unique wood-decay strategies and fruiting body development in the Schizophyllaceae.</title>
        <authorList>
            <person name="Almasi E."/>
            <person name="Sahu N."/>
            <person name="Krizsan K."/>
            <person name="Balint B."/>
            <person name="Kovacs G.M."/>
            <person name="Kiss B."/>
            <person name="Cseklye J."/>
            <person name="Drula E."/>
            <person name="Henrissat B."/>
            <person name="Nagy I."/>
            <person name="Chovatia M."/>
            <person name="Adam C."/>
            <person name="LaButti K."/>
            <person name="Lipzen A."/>
            <person name="Riley R."/>
            <person name="Grigoriev I.V."/>
            <person name="Nagy L.G."/>
        </authorList>
    </citation>
    <scope>NUCLEOTIDE SEQUENCE [LARGE SCALE GENOMIC DNA]</scope>
    <source>
        <strain evidence="1 2">NL-1724</strain>
    </source>
</reference>
<organism evidence="1 2">
    <name type="scientific">Schizophyllum amplum</name>
    <dbReference type="NCBI Taxonomy" id="97359"/>
    <lineage>
        <taxon>Eukaryota</taxon>
        <taxon>Fungi</taxon>
        <taxon>Dikarya</taxon>
        <taxon>Basidiomycota</taxon>
        <taxon>Agaricomycotina</taxon>
        <taxon>Agaricomycetes</taxon>
        <taxon>Agaricomycetidae</taxon>
        <taxon>Agaricales</taxon>
        <taxon>Schizophyllaceae</taxon>
        <taxon>Schizophyllum</taxon>
    </lineage>
</organism>
<protein>
    <submittedName>
        <fullName evidence="1">Uncharacterized protein</fullName>
    </submittedName>
</protein>
<comment type="caution">
    <text evidence="1">The sequence shown here is derived from an EMBL/GenBank/DDBJ whole genome shotgun (WGS) entry which is preliminary data.</text>
</comment>
<dbReference type="Proteomes" id="UP000320762">
    <property type="component" value="Unassembled WGS sequence"/>
</dbReference>
<evidence type="ECO:0000313" key="1">
    <source>
        <dbReference type="EMBL" id="TRM56481.1"/>
    </source>
</evidence>
<accession>A0A550BVC7</accession>
<keyword evidence="2" id="KW-1185">Reference proteome</keyword>
<dbReference type="STRING" id="97359.A0A550BVC7"/>
<proteinExistence type="predicted"/>
<dbReference type="AlphaFoldDB" id="A0A550BVC7"/>
<gene>
    <name evidence="1" type="ORF">BD626DRAFT_247434</name>
</gene>